<dbReference type="InterPro" id="IPR040055">
    <property type="entry name" value="Ribosomal_uS10m"/>
</dbReference>
<evidence type="ECO:0000256" key="1">
    <source>
        <dbReference type="ARBA" id="ARBA00004173"/>
    </source>
</evidence>
<evidence type="ECO:0000256" key="4">
    <source>
        <dbReference type="ARBA" id="ARBA00023128"/>
    </source>
</evidence>
<keyword evidence="3" id="KW-0689">Ribosomal protein</keyword>
<evidence type="ECO:0000259" key="9">
    <source>
        <dbReference type="SMART" id="SM01403"/>
    </source>
</evidence>
<protein>
    <recommendedName>
        <fullName evidence="6">Small ribosomal subunit protein uS10m</fullName>
    </recommendedName>
    <alternativeName>
        <fullName evidence="7">28S ribosomal protein S10, mitochondrial</fullName>
    </alternativeName>
</protein>
<dbReference type="InterPro" id="IPR027486">
    <property type="entry name" value="Ribosomal_uS10_dom"/>
</dbReference>
<dbReference type="EMBL" id="CAXLJM020000041">
    <property type="protein sequence ID" value="CAL8109643.1"/>
    <property type="molecule type" value="Genomic_DNA"/>
</dbReference>
<reference evidence="10 11" key="1">
    <citation type="submission" date="2024-08" db="EMBL/GenBank/DDBJ databases">
        <authorList>
            <person name="Cucini C."/>
            <person name="Frati F."/>
        </authorList>
    </citation>
    <scope>NUCLEOTIDE SEQUENCE [LARGE SCALE GENOMIC DNA]</scope>
</reference>
<gene>
    <name evidence="10" type="ORF">ODALV1_LOCUS13554</name>
</gene>
<evidence type="ECO:0000256" key="5">
    <source>
        <dbReference type="ARBA" id="ARBA00023274"/>
    </source>
</evidence>
<dbReference type="InterPro" id="IPR036838">
    <property type="entry name" value="Ribosomal_uS10_dom_sf"/>
</dbReference>
<comment type="caution">
    <text evidence="10">The sequence shown here is derived from an EMBL/GenBank/DDBJ whole genome shotgun (WGS) entry which is preliminary data.</text>
</comment>
<dbReference type="Gene3D" id="3.30.70.600">
    <property type="entry name" value="Ribosomal protein S10 domain"/>
    <property type="match status" value="1"/>
</dbReference>
<dbReference type="SMART" id="SM01403">
    <property type="entry name" value="Ribosomal_S10"/>
    <property type="match status" value="1"/>
</dbReference>
<keyword evidence="4" id="KW-0496">Mitochondrion</keyword>
<keyword evidence="11" id="KW-1185">Reference proteome</keyword>
<proteinExistence type="inferred from homology"/>
<dbReference type="PANTHER" id="PTHR13334">
    <property type="entry name" value="MITOCHONDRIAL 28S RIBOSOMAL PROTEIN S10"/>
    <property type="match status" value="1"/>
</dbReference>
<dbReference type="Proteomes" id="UP001642540">
    <property type="component" value="Unassembled WGS sequence"/>
</dbReference>
<evidence type="ECO:0000256" key="2">
    <source>
        <dbReference type="ARBA" id="ARBA00007102"/>
    </source>
</evidence>
<comment type="subcellular location">
    <subcellularLocation>
        <location evidence="1">Mitochondrion</location>
    </subcellularLocation>
</comment>
<evidence type="ECO:0000256" key="8">
    <source>
        <dbReference type="SAM" id="MobiDB-lite"/>
    </source>
</evidence>
<organism evidence="10 11">
    <name type="scientific">Orchesella dallaii</name>
    <dbReference type="NCBI Taxonomy" id="48710"/>
    <lineage>
        <taxon>Eukaryota</taxon>
        <taxon>Metazoa</taxon>
        <taxon>Ecdysozoa</taxon>
        <taxon>Arthropoda</taxon>
        <taxon>Hexapoda</taxon>
        <taxon>Collembola</taxon>
        <taxon>Entomobryomorpha</taxon>
        <taxon>Entomobryoidea</taxon>
        <taxon>Orchesellidae</taxon>
        <taxon>Orchesellinae</taxon>
        <taxon>Orchesella</taxon>
    </lineage>
</organism>
<feature type="domain" description="Small ribosomal subunit protein uS10" evidence="9">
    <location>
        <begin position="135"/>
        <end position="233"/>
    </location>
</feature>
<evidence type="ECO:0000256" key="3">
    <source>
        <dbReference type="ARBA" id="ARBA00022980"/>
    </source>
</evidence>
<name>A0ABP1QSX7_9HEXA</name>
<sequence length="250" mass="28230">MEILKLTSRSKLAWQCLCQATAKSFHSTTTAASGTIMNQKTVKGCHPFFMTTPHSNSSFRVIPFSSANKLNFYYSTETSVNQKAENFASEGVPETGESNSQTVSNSSSQTGELLPSEQETADWDNKLDKLYKSVELEVLAYEPSVLDSYQWFVITAARNLGIKVGKSWSPFKSNKLRFALLKSAFVHKKHVVHYEVRTHHRFIIFHHLTSSTADTFLEYIERNLPEGVGLKVTRVEAKALPDYLQKKPQQ</sequence>
<dbReference type="Pfam" id="PF00338">
    <property type="entry name" value="Ribosomal_S10"/>
    <property type="match status" value="1"/>
</dbReference>
<evidence type="ECO:0000256" key="7">
    <source>
        <dbReference type="ARBA" id="ARBA00035544"/>
    </source>
</evidence>
<evidence type="ECO:0000313" key="11">
    <source>
        <dbReference type="Proteomes" id="UP001642540"/>
    </source>
</evidence>
<accession>A0ABP1QSX7</accession>
<keyword evidence="5" id="KW-0687">Ribonucleoprotein</keyword>
<dbReference type="PANTHER" id="PTHR13334:SF4">
    <property type="entry name" value="SMALL RIBOSOMAL SUBUNIT PROTEIN US10M"/>
    <property type="match status" value="1"/>
</dbReference>
<feature type="region of interest" description="Disordered" evidence="8">
    <location>
        <begin position="88"/>
        <end position="118"/>
    </location>
</feature>
<comment type="similarity">
    <text evidence="2">Belongs to the universal ribosomal protein uS10 family.</text>
</comment>
<feature type="compositionally biased region" description="Low complexity" evidence="8">
    <location>
        <begin position="98"/>
        <end position="110"/>
    </location>
</feature>
<dbReference type="SUPFAM" id="SSF54999">
    <property type="entry name" value="Ribosomal protein S10"/>
    <property type="match status" value="1"/>
</dbReference>
<evidence type="ECO:0000256" key="6">
    <source>
        <dbReference type="ARBA" id="ARBA00035261"/>
    </source>
</evidence>
<evidence type="ECO:0000313" key="10">
    <source>
        <dbReference type="EMBL" id="CAL8109643.1"/>
    </source>
</evidence>